<dbReference type="InterPro" id="IPR023214">
    <property type="entry name" value="HAD_sf"/>
</dbReference>
<dbReference type="EC" id="3.-.-.-" evidence="1"/>
<dbReference type="PANTHER" id="PTHR43434">
    <property type="entry name" value="PHOSPHOGLYCOLATE PHOSPHATASE"/>
    <property type="match status" value="1"/>
</dbReference>
<keyword evidence="1" id="KW-0378">Hydrolase</keyword>
<sequence>MTGYDSLVLDYDGVLATVLDKEARTEACCRVAFEEFLDRDVTPQRETVQRLSRSVTPETVHTLSRQLDTTADALWEFRDDMLATVLNEATTAGRKRPYPDVGALADLKVPLGIASNNQRRVVTHGLTEYEMVSKFETVHAREPQLESLHNKKPAPTFLESAWADLDSQNPLYVGDKETDVLAAQRAGMDVALIRRDHNRDRNIGHDPTYEVSSLDAVVSLFESG</sequence>
<dbReference type="SFLD" id="SFLDS00003">
    <property type="entry name" value="Haloacid_Dehalogenase"/>
    <property type="match status" value="1"/>
</dbReference>
<dbReference type="SUPFAM" id="SSF56784">
    <property type="entry name" value="HAD-like"/>
    <property type="match status" value="1"/>
</dbReference>
<evidence type="ECO:0000313" key="2">
    <source>
        <dbReference type="Proteomes" id="UP001596414"/>
    </source>
</evidence>
<evidence type="ECO:0000313" key="1">
    <source>
        <dbReference type="EMBL" id="MFC7124743.1"/>
    </source>
</evidence>
<proteinExistence type="predicted"/>
<dbReference type="Proteomes" id="UP001596414">
    <property type="component" value="Unassembled WGS sequence"/>
</dbReference>
<dbReference type="InterPro" id="IPR041492">
    <property type="entry name" value="HAD_2"/>
</dbReference>
<dbReference type="RefSeq" id="WP_267638474.1">
    <property type="nucleotide sequence ID" value="NZ_JAODIY010000013.1"/>
</dbReference>
<organism evidence="1 2">
    <name type="scientific">Halovenus rubra</name>
    <dbReference type="NCBI Taxonomy" id="869890"/>
    <lineage>
        <taxon>Archaea</taxon>
        <taxon>Methanobacteriati</taxon>
        <taxon>Methanobacteriota</taxon>
        <taxon>Stenosarchaea group</taxon>
        <taxon>Halobacteria</taxon>
        <taxon>Halobacteriales</taxon>
        <taxon>Haloarculaceae</taxon>
        <taxon>Halovenus</taxon>
    </lineage>
</organism>
<name>A0ABD5X6Y1_9EURY</name>
<dbReference type="Pfam" id="PF13419">
    <property type="entry name" value="HAD_2"/>
    <property type="match status" value="1"/>
</dbReference>
<comment type="caution">
    <text evidence="1">The sequence shown here is derived from an EMBL/GenBank/DDBJ whole genome shotgun (WGS) entry which is preliminary data.</text>
</comment>
<dbReference type="InterPro" id="IPR036412">
    <property type="entry name" value="HAD-like_sf"/>
</dbReference>
<dbReference type="Gene3D" id="3.40.50.1000">
    <property type="entry name" value="HAD superfamily/HAD-like"/>
    <property type="match status" value="1"/>
</dbReference>
<dbReference type="InterPro" id="IPR050155">
    <property type="entry name" value="HAD-like_hydrolase_sf"/>
</dbReference>
<protein>
    <submittedName>
        <fullName evidence="1">HAD family hydrolase</fullName>
        <ecNumber evidence="1">3.-.-.-</ecNumber>
    </submittedName>
</protein>
<dbReference type="GO" id="GO:0016787">
    <property type="term" value="F:hydrolase activity"/>
    <property type="evidence" value="ECO:0007669"/>
    <property type="project" value="UniProtKB-KW"/>
</dbReference>
<gene>
    <name evidence="1" type="ORF">ACFQJ7_01630</name>
</gene>
<dbReference type="EMBL" id="JBHSZQ010000002">
    <property type="protein sequence ID" value="MFC7124743.1"/>
    <property type="molecule type" value="Genomic_DNA"/>
</dbReference>
<dbReference type="AlphaFoldDB" id="A0ABD5X6Y1"/>
<reference evidence="1 2" key="1">
    <citation type="journal article" date="2014" name="Int. J. Syst. Evol. Microbiol.">
        <title>Complete genome sequence of Corynebacterium casei LMG S-19264T (=DSM 44701T), isolated from a smear-ripened cheese.</title>
        <authorList>
            <consortium name="US DOE Joint Genome Institute (JGI-PGF)"/>
            <person name="Walter F."/>
            <person name="Albersmeier A."/>
            <person name="Kalinowski J."/>
            <person name="Ruckert C."/>
        </authorList>
    </citation>
    <scope>NUCLEOTIDE SEQUENCE [LARGE SCALE GENOMIC DNA]</scope>
    <source>
        <strain evidence="1 2">CGMCC 4.7215</strain>
    </source>
</reference>
<accession>A0ABD5X6Y1</accession>
<dbReference type="SFLD" id="SFLDG01129">
    <property type="entry name" value="C1.5:_HAD__Beta-PGM__Phosphata"/>
    <property type="match status" value="1"/>
</dbReference>
<dbReference type="PANTHER" id="PTHR43434:SF1">
    <property type="entry name" value="PHOSPHOGLYCOLATE PHOSPHATASE"/>
    <property type="match status" value="1"/>
</dbReference>